<feature type="compositionally biased region" description="Basic and acidic residues" evidence="5">
    <location>
        <begin position="31"/>
        <end position="46"/>
    </location>
</feature>
<comment type="caution">
    <text evidence="7">The sequence shown here is derived from an EMBL/GenBank/DDBJ whole genome shotgun (WGS) entry which is preliminary data.</text>
</comment>
<dbReference type="InterPro" id="IPR050829">
    <property type="entry name" value="CorA_MIT"/>
</dbReference>
<organism evidence="7 8">
    <name type="scientific">Lasiodiplodia theobromae</name>
    <dbReference type="NCBI Taxonomy" id="45133"/>
    <lineage>
        <taxon>Eukaryota</taxon>
        <taxon>Fungi</taxon>
        <taxon>Dikarya</taxon>
        <taxon>Ascomycota</taxon>
        <taxon>Pezizomycotina</taxon>
        <taxon>Dothideomycetes</taxon>
        <taxon>Dothideomycetes incertae sedis</taxon>
        <taxon>Botryosphaeriales</taxon>
        <taxon>Botryosphaeriaceae</taxon>
        <taxon>Lasiodiplodia</taxon>
    </lineage>
</organism>
<evidence type="ECO:0000256" key="1">
    <source>
        <dbReference type="ARBA" id="ARBA00004141"/>
    </source>
</evidence>
<sequence length="1030" mass="115599">MSRRRGSPPPSRPSHRHYYNSSGGACPAPYSRDHGGRHVTRTRPEQRFATAAADIDYGRRRRRTEDDAIAAATARSDYRIIEAPADLPVDFEYRDYTTYTTTIPTRHSDRVGRTEDVVAEAPAAGGEEVAAEMPERYGEEIAFEESPEDLFGDGGGGLGYEEREGMRYGDFMLSMRSKDVFGVFATGLGEEGEGDRDVSDAKEEEGGGAVGVNGIDATSAVGSAHETRYRVLFSQWVENGSGGEDPVAELVVEMEKGVGTRGKARRGLYEWVHVKQDVMNFEAFTRRVEKAGRLNQEEKKYVSKVLRGISRQFEKPLLTQDGMQGRYMMANFNQEFDDTTGAPGVAFICLPFFTLEKYGPPRLPENSKAHPKRTLLQTLFSSASRAQDLQQAVTQLPNTPKDFLFHVRQIWAFIVDDKFMITCSGEDPPSIARDSITITSQPLAADAVKSTPRYIEVSDECMNIWLLPLEKCKTWFMLHSNFFDTMVDYDIEAGFSYTITFDSTVLSENDWPKVYEKAQRTTVRISISSGDSGYSLRIPTITPGGYSDDDAETLVSEASSVPVILPDLELTKDQFHVFTWLASTSNSEDRSVSAVRLGKALEEVQKLLLRESHPIDRKEYKSAFIEGKRNKSSYQSVRDALEALPTTTKAALEWKKSVTGFVKDFVDIFQFFLPLDCQATAAACFWAAIHRMLNRPIPQDKLSDIEELSRISTYAKRLRDLSKNISDLEVPPPSQSNPPDKFVVAWIHTCLAVCHWKPSDMSAFDHHLERSENELVSGLPSFLRSFQDKPLENRAAAMPLGILSLLTQELLMDFTGMRPDVFTSYRDYYYQLKHRMDEDPLNRAHQKSINAFKQELEAITNVLNQQLTVLTDFGLALEQRKQHAGRTLFSAPYAVAPNVVDNCAAAVDSKIRGFAGMRQNAEALRLASLEMIDSNKDRQEAAIYAFTIVTIVFLPLSFVSGFMGMNTADIRDMPHRQWVFWAAGIPLTILIILLGLIGAEEQMIWKDSSTTLSKFDSTNPNVIQQVRVYN</sequence>
<gene>
    <name evidence="7" type="ORF">BFW01_g10997</name>
</gene>
<dbReference type="SUPFAM" id="SSF144083">
    <property type="entry name" value="Magnesium transport protein CorA, transmembrane region"/>
    <property type="match status" value="1"/>
</dbReference>
<keyword evidence="3 6" id="KW-1133">Transmembrane helix</keyword>
<dbReference type="InterPro" id="IPR045863">
    <property type="entry name" value="CorA_TM1_TM2"/>
</dbReference>
<proteinExistence type="predicted"/>
<name>A0A8H7IQJ4_9PEZI</name>
<feature type="region of interest" description="Disordered" evidence="5">
    <location>
        <begin position="189"/>
        <end position="214"/>
    </location>
</feature>
<dbReference type="Gene3D" id="1.20.58.340">
    <property type="entry name" value="Magnesium transport protein CorA, transmembrane region"/>
    <property type="match status" value="1"/>
</dbReference>
<feature type="compositionally biased region" description="Basic and acidic residues" evidence="5">
    <location>
        <begin position="195"/>
        <end position="205"/>
    </location>
</feature>
<keyword evidence="2 6" id="KW-0812">Transmembrane</keyword>
<comment type="subcellular location">
    <subcellularLocation>
        <location evidence="1">Membrane</location>
        <topology evidence="1">Multi-pass membrane protein</topology>
    </subcellularLocation>
</comment>
<dbReference type="PANTHER" id="PTHR47685">
    <property type="entry name" value="MAGNESIUM TRANSPORT PROTEIN CORA"/>
    <property type="match status" value="1"/>
</dbReference>
<dbReference type="GO" id="GO:0016020">
    <property type="term" value="C:membrane"/>
    <property type="evidence" value="ECO:0007669"/>
    <property type="project" value="UniProtKB-SubCell"/>
</dbReference>
<evidence type="ECO:0000256" key="3">
    <source>
        <dbReference type="ARBA" id="ARBA00022989"/>
    </source>
</evidence>
<evidence type="ECO:0000313" key="7">
    <source>
        <dbReference type="EMBL" id="KAF9629794.1"/>
    </source>
</evidence>
<dbReference type="AlphaFoldDB" id="A0A8H7IQJ4"/>
<keyword evidence="4 6" id="KW-0472">Membrane</keyword>
<reference evidence="7" key="2">
    <citation type="journal article" date="2018" name="DNA Res.">
        <title>Comparative genome and transcriptome analyses reveal adaptations to opportunistic infections in woody plant degrading pathogens of Botryosphaeriaceae.</title>
        <authorList>
            <person name="Yan J.Y."/>
            <person name="Zhao W.S."/>
            <person name="Chen Z."/>
            <person name="Xing Q.K."/>
            <person name="Zhang W."/>
            <person name="Chethana K.W.T."/>
            <person name="Xue M.F."/>
            <person name="Xu J.P."/>
            <person name="Phillips A.J.L."/>
            <person name="Wang Y."/>
            <person name="Liu J.H."/>
            <person name="Liu M."/>
            <person name="Zhou Y."/>
            <person name="Jayawardena R.S."/>
            <person name="Manawasinghe I.S."/>
            <person name="Huang J.B."/>
            <person name="Qiao G.H."/>
            <person name="Fu C.Y."/>
            <person name="Guo F.F."/>
            <person name="Dissanayake A.J."/>
            <person name="Peng Y.L."/>
            <person name="Hyde K.D."/>
            <person name="Li X.H."/>
        </authorList>
    </citation>
    <scope>NUCLEOTIDE SEQUENCE</scope>
    <source>
        <strain evidence="7">CSS-01s</strain>
    </source>
</reference>
<dbReference type="Proteomes" id="UP000627934">
    <property type="component" value="Unassembled WGS sequence"/>
</dbReference>
<dbReference type="GO" id="GO:0046873">
    <property type="term" value="F:metal ion transmembrane transporter activity"/>
    <property type="evidence" value="ECO:0007669"/>
    <property type="project" value="InterPro"/>
</dbReference>
<dbReference type="PANTHER" id="PTHR47685:SF1">
    <property type="entry name" value="MAGNESIUM TRANSPORT PROTEIN CORA"/>
    <property type="match status" value="1"/>
</dbReference>
<evidence type="ECO:0000256" key="2">
    <source>
        <dbReference type="ARBA" id="ARBA00022692"/>
    </source>
</evidence>
<feature type="transmembrane region" description="Helical" evidence="6">
    <location>
        <begin position="941"/>
        <end position="966"/>
    </location>
</feature>
<dbReference type="Pfam" id="PF01544">
    <property type="entry name" value="CorA"/>
    <property type="match status" value="1"/>
</dbReference>
<evidence type="ECO:0000313" key="8">
    <source>
        <dbReference type="Proteomes" id="UP000627934"/>
    </source>
</evidence>
<dbReference type="InterPro" id="IPR002523">
    <property type="entry name" value="MgTranspt_CorA/ZnTranspt_ZntB"/>
</dbReference>
<evidence type="ECO:0000256" key="4">
    <source>
        <dbReference type="ARBA" id="ARBA00023136"/>
    </source>
</evidence>
<feature type="region of interest" description="Disordered" evidence="5">
    <location>
        <begin position="1"/>
        <end position="54"/>
    </location>
</feature>
<dbReference type="EMBL" id="MDYX01000024">
    <property type="protein sequence ID" value="KAF9629794.1"/>
    <property type="molecule type" value="Genomic_DNA"/>
</dbReference>
<feature type="transmembrane region" description="Helical" evidence="6">
    <location>
        <begin position="978"/>
        <end position="999"/>
    </location>
</feature>
<evidence type="ECO:0000256" key="5">
    <source>
        <dbReference type="SAM" id="MobiDB-lite"/>
    </source>
</evidence>
<protein>
    <submittedName>
        <fullName evidence="7">Mg2+ transporter protein CorA-like/Zinc transport protein ZntB</fullName>
    </submittedName>
</protein>
<reference evidence="7" key="1">
    <citation type="submission" date="2016-08" db="EMBL/GenBank/DDBJ databases">
        <authorList>
            <person name="Yan J."/>
        </authorList>
    </citation>
    <scope>NUCLEOTIDE SEQUENCE</scope>
    <source>
        <strain evidence="7">CSS-01s</strain>
    </source>
</reference>
<evidence type="ECO:0000256" key="6">
    <source>
        <dbReference type="SAM" id="Phobius"/>
    </source>
</evidence>
<accession>A0A8H7IQJ4</accession>